<evidence type="ECO:0000313" key="2">
    <source>
        <dbReference type="Proteomes" id="UP000827872"/>
    </source>
</evidence>
<dbReference type="EMBL" id="CM037616">
    <property type="protein sequence ID" value="KAH7991630.1"/>
    <property type="molecule type" value="Genomic_DNA"/>
</dbReference>
<dbReference type="Proteomes" id="UP000827872">
    <property type="component" value="Linkage Group LG03"/>
</dbReference>
<proteinExistence type="predicted"/>
<reference evidence="1" key="1">
    <citation type="submission" date="2021-08" db="EMBL/GenBank/DDBJ databases">
        <title>The first chromosome-level gecko genome reveals the dynamic sex chromosomes of Neotropical dwarf geckos (Sphaerodactylidae: Sphaerodactylus).</title>
        <authorList>
            <person name="Pinto B.J."/>
            <person name="Keating S.E."/>
            <person name="Gamble T."/>
        </authorList>
    </citation>
    <scope>NUCLEOTIDE SEQUENCE</scope>
    <source>
        <strain evidence="1">TG3544</strain>
    </source>
</reference>
<evidence type="ECO:0000313" key="1">
    <source>
        <dbReference type="EMBL" id="KAH7991630.1"/>
    </source>
</evidence>
<gene>
    <name evidence="1" type="ORF">K3G42_008050</name>
</gene>
<organism evidence="1 2">
    <name type="scientific">Sphaerodactylus townsendi</name>
    <dbReference type="NCBI Taxonomy" id="933632"/>
    <lineage>
        <taxon>Eukaryota</taxon>
        <taxon>Metazoa</taxon>
        <taxon>Chordata</taxon>
        <taxon>Craniata</taxon>
        <taxon>Vertebrata</taxon>
        <taxon>Euteleostomi</taxon>
        <taxon>Lepidosauria</taxon>
        <taxon>Squamata</taxon>
        <taxon>Bifurcata</taxon>
        <taxon>Gekkota</taxon>
        <taxon>Sphaerodactylidae</taxon>
        <taxon>Sphaerodactylus</taxon>
    </lineage>
</organism>
<sequence length="705" mass="79418">MYVFRQGQACDNMACEDGKYQAMVKAEMRISKAQDVREETELIMGPHANWEEYLMPAPLSIAVLGQLIFISAAQGDFSINRNPPPRGFQYIKYPDSFRACLCQVSNEGWHAFNEAHVSMDQIRLLTLKIPEKIKFIVQTLLQELGVLKAMLPGQLESLKVIAEKCKALAFTVKEKYASVISLIQELLEACTSAEQGFQKGLEEVSMMLKQAKIKENETRKTVELAEQYHSQVKQQVADLANEYKKAFKQIPTGWEAVGMSIVENFWNVLSTLEIGFINLISIKFGDQMKTSIPAGPDTPKEESSLAVLTISVYSQTILSYAMGLKELEDKQGGIDMSKVYDQKTTEVKTNWLKHAFLDLKKKIKGEKKCPPRKNAKKMCKLGVRICEQLEQMAASCKKGVEKEAALIHEIEQLYQQASEFDSYSKGILGVPAFAPKPPNVAEYQQQLTEQSIGVRNAHLKVEQSQEMLKAAQEEYQRSINNLKKERQELANILCSMEECNVKEINFKDALQMLSKGLKAMGKVKVQWEKMVMFFQTISNVIDARLGQDIDDFITSASASAELRIQGYSFTALEKDMIYSQVFSASNVAHLVHTIATTYTEVSEKHLMNRISSLGRLITLKPSDPGFDVERQALMTGCKEASESICNMVNQNKKEFDSKVDARMRTIDKELKALLPPVSKETKEMIGGAVRLGIKEMTAWEEDQFA</sequence>
<protein>
    <submittedName>
        <fullName evidence="1">Uncharacterized protein</fullName>
    </submittedName>
</protein>
<accession>A0ACB8EH39</accession>
<name>A0ACB8EH39_9SAUR</name>
<keyword evidence="2" id="KW-1185">Reference proteome</keyword>
<comment type="caution">
    <text evidence="1">The sequence shown here is derived from an EMBL/GenBank/DDBJ whole genome shotgun (WGS) entry which is preliminary data.</text>
</comment>